<name>A0A1I4XIH0_CHROL</name>
<evidence type="ECO:0000313" key="1">
    <source>
        <dbReference type="EMBL" id="SFN25634.1"/>
    </source>
</evidence>
<sequence length="357" mass="42096">MYFEYHFLLHLTHNSQLIEMDFFEYKVQNGDTLHSVSFRLGMTSEELRLFHNSRCKRIDTLWFENLNGIQQLLVPLNFKTEKQKDQEKKKAVPPIQLPDSFFLSTYHISETFEAPMENYLVINHTVQVGICECKFENHYVLTFNQKNFKINSEIPDDKTGSLSIACIESIMPIDFILSDTGNIIGFADHESTIQKFKEKRTDLEEFFTGSVSKMYLDTFLDNISDREYFLRQFRSTLLFQTLFPKMDWFHKRSAWTEKFCFFQNSFPVQCLMEAEYEDEDPDYIVTVLKGKIIDSCSLQELKRGIRFEAAEEEPVSGEIILQYTTHKHHKNLFRAESSLSLWHEDALVQKHSITITQ</sequence>
<proteinExistence type="predicted"/>
<dbReference type="Proteomes" id="UP000198769">
    <property type="component" value="Unassembled WGS sequence"/>
</dbReference>
<dbReference type="EMBL" id="FOVD01000002">
    <property type="protein sequence ID" value="SFN25634.1"/>
    <property type="molecule type" value="Genomic_DNA"/>
</dbReference>
<protein>
    <recommendedName>
        <fullName evidence="3">LysM domain-containing protein</fullName>
    </recommendedName>
</protein>
<evidence type="ECO:0008006" key="3">
    <source>
        <dbReference type="Google" id="ProtNLM"/>
    </source>
</evidence>
<dbReference type="AlphaFoldDB" id="A0A1I4XIH0"/>
<organism evidence="1 2">
    <name type="scientific">Chryseobacterium oleae</name>
    <dbReference type="NCBI Taxonomy" id="491207"/>
    <lineage>
        <taxon>Bacteria</taxon>
        <taxon>Pseudomonadati</taxon>
        <taxon>Bacteroidota</taxon>
        <taxon>Flavobacteriia</taxon>
        <taxon>Flavobacteriales</taxon>
        <taxon>Weeksellaceae</taxon>
        <taxon>Chryseobacterium group</taxon>
        <taxon>Chryseobacterium</taxon>
    </lineage>
</organism>
<dbReference type="InterPro" id="IPR018392">
    <property type="entry name" value="LysM"/>
</dbReference>
<gene>
    <name evidence="1" type="ORF">SAMN05421594_1875</name>
</gene>
<reference evidence="2" key="1">
    <citation type="submission" date="2016-10" db="EMBL/GenBank/DDBJ databases">
        <authorList>
            <person name="Varghese N."/>
            <person name="Submissions S."/>
        </authorList>
    </citation>
    <scope>NUCLEOTIDE SEQUENCE [LARGE SCALE GENOMIC DNA]</scope>
    <source>
        <strain evidence="2">DSM 25575</strain>
    </source>
</reference>
<keyword evidence="2" id="KW-1185">Reference proteome</keyword>
<dbReference type="CDD" id="cd00118">
    <property type="entry name" value="LysM"/>
    <property type="match status" value="1"/>
</dbReference>
<accession>A0A1I4XIH0</accession>
<evidence type="ECO:0000313" key="2">
    <source>
        <dbReference type="Proteomes" id="UP000198769"/>
    </source>
</evidence>